<dbReference type="STRING" id="983967.A0A1E4T8J9"/>
<dbReference type="GO" id="GO:0003677">
    <property type="term" value="F:DNA binding"/>
    <property type="evidence" value="ECO:0007669"/>
    <property type="project" value="UniProtKB-KW"/>
</dbReference>
<accession>A0A1E4T8J9</accession>
<evidence type="ECO:0000256" key="2">
    <source>
        <dbReference type="SAM" id="MobiDB-lite"/>
    </source>
</evidence>
<sequence>MDFPPVQSRTISRSKRSRSKTVNENNEQHPQYLNQNLQLNYAAHQLLPKYQDQLANGQQQQHQNQQSQLNHTHQQQQYQQHHDHGHISQTPSQHQQQPQPSQDQVQQVQQQLARSNNVHYNPNQQYGNIGYSISAGNGHQLNDQINGSTGTAIAVAAVAATSNSGATNTNSSPSLKRLPRATLEQKIQVLDWHNRTEKKCQQKTVVHFKEVGQFAITKSTLNRWVMEEKQLRESYQNLTLNNTKLYKTKPKYKQPEVHRCLEILYEQSCCENQPITERELIEKWTKLYKDYHNAIDADIPAKSNGWLHHFKKTNAVKRDSAKRYHNSTQRQGPVTVEMDQERIKMVVSAFKPSHVYQIDEISFNTKPTFMINNSDPETRTNGLSIDDPANKVTVALLANADGSRFFDPLIVSDEPSLKNIQEPNMEYNKNGILTMEIFFKYITYVDSVLTAENSGPCVLLLDGLYSHIIPTDSLQTLRLEYFASDVVDKQYHYYPLDYGIKRLFKSMVKLNYLQSFNALLSSNNKKSSTGVKFVIGKNELIQYIMGAAAWMQNKNLQVNICYCFQKSGMVSNYTPQQNVFSDVELGHDRAKEEALLSILFEYQKHQLVNQNVDLNQLLFPDDEEVNNVHLSDSDVISLVKREFNTEGAQSRNLMKVQETPQLSQSIRMQQEYIHGQDYYQSIQYQTSTPPPPSHQQQHNQILQSNFQAHPQRMAQQTPSHSQDMQMNGIENYSQQVTQQDKAPSTGTGAEAMTTSAEDLQSLNSIKMFFSKPHNITKFPDLAEQFYKYFPNHRNGYAQNQDHETGEYSEQNHRVGESRTIQDIGKQNNLGESKTSDNGSVNGNGINNGNGNGINNGFSNGNGNINGNINGNGNGSGNGNGNGHAHGMIDGIGRKRQKTGNSVTREQQ</sequence>
<feature type="compositionally biased region" description="Polar residues" evidence="2">
    <location>
        <begin position="898"/>
        <end position="907"/>
    </location>
</feature>
<evidence type="ECO:0000313" key="6">
    <source>
        <dbReference type="Proteomes" id="UP000094801"/>
    </source>
</evidence>
<dbReference type="Gene3D" id="1.10.10.60">
    <property type="entry name" value="Homeodomain-like"/>
    <property type="match status" value="1"/>
</dbReference>
<evidence type="ECO:0008006" key="7">
    <source>
        <dbReference type="Google" id="ProtNLM"/>
    </source>
</evidence>
<evidence type="ECO:0000256" key="1">
    <source>
        <dbReference type="ARBA" id="ARBA00023125"/>
    </source>
</evidence>
<dbReference type="AlphaFoldDB" id="A0A1E4T8J9"/>
<evidence type="ECO:0000313" key="5">
    <source>
        <dbReference type="EMBL" id="ODV88086.1"/>
    </source>
</evidence>
<feature type="compositionally biased region" description="Low complexity" evidence="2">
    <location>
        <begin position="54"/>
        <end position="79"/>
    </location>
</feature>
<evidence type="ECO:0000259" key="3">
    <source>
        <dbReference type="Pfam" id="PF03184"/>
    </source>
</evidence>
<organism evidence="5 6">
    <name type="scientific">[Candida] arabinofermentans NRRL YB-2248</name>
    <dbReference type="NCBI Taxonomy" id="983967"/>
    <lineage>
        <taxon>Eukaryota</taxon>
        <taxon>Fungi</taxon>
        <taxon>Dikarya</taxon>
        <taxon>Ascomycota</taxon>
        <taxon>Saccharomycotina</taxon>
        <taxon>Pichiomycetes</taxon>
        <taxon>Pichiales</taxon>
        <taxon>Pichiaceae</taxon>
        <taxon>Ogataea</taxon>
        <taxon>Ogataea/Candida clade</taxon>
    </lineage>
</organism>
<protein>
    <recommendedName>
        <fullName evidence="7">HTH CENPB-type domain-containing protein</fullName>
    </recommendedName>
</protein>
<feature type="compositionally biased region" description="Gly residues" evidence="2">
    <location>
        <begin position="874"/>
        <end position="883"/>
    </location>
</feature>
<keyword evidence="1" id="KW-0238">DNA-binding</keyword>
<reference evidence="6" key="1">
    <citation type="submission" date="2016-04" db="EMBL/GenBank/DDBJ databases">
        <title>Comparative genomics of biotechnologically important yeasts.</title>
        <authorList>
            <consortium name="DOE Joint Genome Institute"/>
            <person name="Riley R."/>
            <person name="Haridas S."/>
            <person name="Wolfe K.H."/>
            <person name="Lopes M.R."/>
            <person name="Hittinger C.T."/>
            <person name="Goker M."/>
            <person name="Salamov A."/>
            <person name="Wisecaver J."/>
            <person name="Long T.M."/>
            <person name="Aerts A.L."/>
            <person name="Barry K."/>
            <person name="Choi C."/>
            <person name="Clum A."/>
            <person name="Coughlan A.Y."/>
            <person name="Deshpande S."/>
            <person name="Douglass A.P."/>
            <person name="Hanson S.J."/>
            <person name="Klenk H.-P."/>
            <person name="Labutti K."/>
            <person name="Lapidus A."/>
            <person name="Lindquist E."/>
            <person name="Lipzen A."/>
            <person name="Meier-Kolthoff J.P."/>
            <person name="Ohm R.A."/>
            <person name="Otillar R.P."/>
            <person name="Pangilinan J."/>
            <person name="Peng Y."/>
            <person name="Rokas A."/>
            <person name="Rosa C.A."/>
            <person name="Scheuner C."/>
            <person name="Sibirny A.A."/>
            <person name="Slot J.C."/>
            <person name="Stielow J.B."/>
            <person name="Sun H."/>
            <person name="Kurtzman C.P."/>
            <person name="Blackwell M."/>
            <person name="Grigoriev I.V."/>
            <person name="Jeffries T.W."/>
        </authorList>
    </citation>
    <scope>NUCLEOTIDE SEQUENCE [LARGE SCALE GENOMIC DNA]</scope>
    <source>
        <strain evidence="6">NRRL YB-2248</strain>
    </source>
</reference>
<dbReference type="Pfam" id="PF03184">
    <property type="entry name" value="DDE_1"/>
    <property type="match status" value="1"/>
</dbReference>
<evidence type="ECO:0000259" key="4">
    <source>
        <dbReference type="Pfam" id="PF03221"/>
    </source>
</evidence>
<keyword evidence="6" id="KW-1185">Reference proteome</keyword>
<proteinExistence type="predicted"/>
<dbReference type="EMBL" id="KV453847">
    <property type="protein sequence ID" value="ODV88086.1"/>
    <property type="molecule type" value="Genomic_DNA"/>
</dbReference>
<dbReference type="Proteomes" id="UP000094801">
    <property type="component" value="Unassembled WGS sequence"/>
</dbReference>
<feature type="domain" description="DDE-1" evidence="3">
    <location>
        <begin position="390"/>
        <end position="525"/>
    </location>
</feature>
<dbReference type="OrthoDB" id="2507562at2759"/>
<name>A0A1E4T8J9_9ASCO</name>
<gene>
    <name evidence="5" type="ORF">CANARDRAFT_173946</name>
</gene>
<dbReference type="InterPro" id="IPR006600">
    <property type="entry name" value="HTH_CenpB_DNA-bd_dom"/>
</dbReference>
<feature type="compositionally biased region" description="Polar residues" evidence="2">
    <location>
        <begin position="818"/>
        <end position="836"/>
    </location>
</feature>
<feature type="region of interest" description="Disordered" evidence="2">
    <location>
        <begin position="54"/>
        <end position="112"/>
    </location>
</feature>
<feature type="region of interest" description="Disordered" evidence="2">
    <location>
        <begin position="874"/>
        <end position="907"/>
    </location>
</feature>
<dbReference type="InterPro" id="IPR004875">
    <property type="entry name" value="DDE_SF_endonuclease_dom"/>
</dbReference>
<feature type="domain" description="HTH CENPB-type" evidence="4">
    <location>
        <begin position="255"/>
        <end position="318"/>
    </location>
</feature>
<feature type="compositionally biased region" description="Low complexity" evidence="2">
    <location>
        <begin position="88"/>
        <end position="111"/>
    </location>
</feature>
<dbReference type="Pfam" id="PF03221">
    <property type="entry name" value="HTH_Tnp_Tc5"/>
    <property type="match status" value="1"/>
</dbReference>
<feature type="region of interest" description="Disordered" evidence="2">
    <location>
        <begin position="1"/>
        <end position="30"/>
    </location>
</feature>
<feature type="region of interest" description="Disordered" evidence="2">
    <location>
        <begin position="817"/>
        <end position="846"/>
    </location>
</feature>
<dbReference type="InterPro" id="IPR009057">
    <property type="entry name" value="Homeodomain-like_sf"/>
</dbReference>
<dbReference type="SUPFAM" id="SSF46689">
    <property type="entry name" value="Homeodomain-like"/>
    <property type="match status" value="1"/>
</dbReference>